<feature type="domain" description="OB-fold nucleic acid binding" evidence="8">
    <location>
        <begin position="2"/>
        <end position="93"/>
    </location>
</feature>
<dbReference type="EC" id="3.1.11.6" evidence="5"/>
<dbReference type="Proteomes" id="UP000789359">
    <property type="component" value="Unassembled WGS sequence"/>
</dbReference>
<sequence>MLSVSELNEQAKTLLETHFSYVEVRGEISRLTKHGSGHWYFSLKDENASISCAMFKGANSKLKFAVEDGMSVVLGGKISLYAPSGSYQFIASTLLVDGEGALETAFKQLKEKLELEGLFSAMHKKPLPYIPGRIALVTSATSAALQDMLRITAARWQMAQIFIFDALTQGQAAPASLINALKKADRYGVDVIVLARGGGSREDLWCFNDEGLAREIFTTKTPVVSAIGHEIDYVISDFVADFRAPTPSAAMAELLPDESSFMQYLDELDDKLENTLNSRFALLENKLVLLTAKLSPNALKAKIEHKISLCLRLSERLDNALNIKFLALENNIKTLHALFEARSGFYEITKNMVQVRINGQNADLMSLENGTQITLVSQNGSREATITN</sequence>
<dbReference type="InterPro" id="IPR020579">
    <property type="entry name" value="Exonuc_VII_lsu_C"/>
</dbReference>
<organism evidence="9 10">
    <name type="scientific">Campylobacter suis</name>
    <dbReference type="NCBI Taxonomy" id="2790657"/>
    <lineage>
        <taxon>Bacteria</taxon>
        <taxon>Pseudomonadati</taxon>
        <taxon>Campylobacterota</taxon>
        <taxon>Epsilonproteobacteria</taxon>
        <taxon>Campylobacterales</taxon>
        <taxon>Campylobacteraceae</taxon>
        <taxon>Campylobacter</taxon>
    </lineage>
</organism>
<comment type="caution">
    <text evidence="9">The sequence shown here is derived from an EMBL/GenBank/DDBJ whole genome shotgun (WGS) entry which is preliminary data.</text>
</comment>
<dbReference type="EMBL" id="CAJHOE010000001">
    <property type="protein sequence ID" value="CAD7286234.1"/>
    <property type="molecule type" value="Genomic_DNA"/>
</dbReference>
<dbReference type="NCBIfam" id="TIGR00237">
    <property type="entry name" value="xseA"/>
    <property type="match status" value="1"/>
</dbReference>
<evidence type="ECO:0000256" key="1">
    <source>
        <dbReference type="ARBA" id="ARBA00022490"/>
    </source>
</evidence>
<dbReference type="RefSeq" id="WP_230055881.1">
    <property type="nucleotide sequence ID" value="NZ_CAJHOE010000001.1"/>
</dbReference>
<evidence type="ECO:0000313" key="9">
    <source>
        <dbReference type="EMBL" id="CAD7286234.1"/>
    </source>
</evidence>
<evidence type="ECO:0000313" key="10">
    <source>
        <dbReference type="Proteomes" id="UP000789359"/>
    </source>
</evidence>
<protein>
    <recommendedName>
        <fullName evidence="5">Exodeoxyribonuclease 7 large subunit</fullName>
        <ecNumber evidence="5">3.1.11.6</ecNumber>
    </recommendedName>
    <alternativeName>
        <fullName evidence="5">Exodeoxyribonuclease VII large subunit</fullName>
        <shortName evidence="5">Exonuclease VII large subunit</shortName>
    </alternativeName>
</protein>
<comment type="subcellular location">
    <subcellularLocation>
        <location evidence="5 6">Cytoplasm</location>
    </subcellularLocation>
</comment>
<dbReference type="Pfam" id="PF02601">
    <property type="entry name" value="Exonuc_VII_L"/>
    <property type="match status" value="1"/>
</dbReference>
<evidence type="ECO:0000256" key="3">
    <source>
        <dbReference type="ARBA" id="ARBA00022801"/>
    </source>
</evidence>
<dbReference type="InterPro" id="IPR025824">
    <property type="entry name" value="OB-fold_nuc-bd_dom"/>
</dbReference>
<comment type="function">
    <text evidence="5">Bidirectionally degrades single-stranded DNA into large acid-insoluble oligonucleotides, which are then degraded further into small acid-soluble oligonucleotides.</text>
</comment>
<accession>A0ABM8Q0A5</accession>
<evidence type="ECO:0000259" key="8">
    <source>
        <dbReference type="Pfam" id="PF13742"/>
    </source>
</evidence>
<proteinExistence type="inferred from homology"/>
<comment type="similarity">
    <text evidence="5 6">Belongs to the XseA family.</text>
</comment>
<keyword evidence="10" id="KW-1185">Reference proteome</keyword>
<evidence type="ECO:0000256" key="2">
    <source>
        <dbReference type="ARBA" id="ARBA00022722"/>
    </source>
</evidence>
<dbReference type="PANTHER" id="PTHR30008:SF0">
    <property type="entry name" value="EXODEOXYRIBONUCLEASE 7 LARGE SUBUNIT"/>
    <property type="match status" value="1"/>
</dbReference>
<evidence type="ECO:0000259" key="7">
    <source>
        <dbReference type="Pfam" id="PF02601"/>
    </source>
</evidence>
<keyword evidence="3 5" id="KW-0378">Hydrolase</keyword>
<dbReference type="HAMAP" id="MF_00378">
    <property type="entry name" value="Exonuc_7_L"/>
    <property type="match status" value="1"/>
</dbReference>
<comment type="catalytic activity">
    <reaction evidence="5 6">
        <text>Exonucleolytic cleavage in either 5'- to 3'- or 3'- to 5'-direction to yield nucleoside 5'-phosphates.</text>
        <dbReference type="EC" id="3.1.11.6"/>
    </reaction>
</comment>
<feature type="domain" description="Exonuclease VII large subunit C-terminal" evidence="7">
    <location>
        <begin position="118"/>
        <end position="349"/>
    </location>
</feature>
<dbReference type="CDD" id="cd04489">
    <property type="entry name" value="ExoVII_LU_OBF"/>
    <property type="match status" value="1"/>
</dbReference>
<keyword evidence="2 5" id="KW-0540">Nuclease</keyword>
<evidence type="ECO:0000256" key="5">
    <source>
        <dbReference type="HAMAP-Rule" id="MF_00378"/>
    </source>
</evidence>
<comment type="subunit">
    <text evidence="5">Heterooligomer composed of large and small subunits.</text>
</comment>
<gene>
    <name evidence="5 9" type="primary">xseA</name>
    <name evidence="9" type="ORF">LMG8286_00065</name>
</gene>
<dbReference type="GO" id="GO:0008855">
    <property type="term" value="F:exodeoxyribonuclease VII activity"/>
    <property type="evidence" value="ECO:0007669"/>
    <property type="project" value="UniProtKB-EC"/>
</dbReference>
<evidence type="ECO:0000256" key="6">
    <source>
        <dbReference type="RuleBase" id="RU004355"/>
    </source>
</evidence>
<keyword evidence="1 5" id="KW-0963">Cytoplasm</keyword>
<dbReference type="InterPro" id="IPR003753">
    <property type="entry name" value="Exonuc_VII_L"/>
</dbReference>
<dbReference type="PANTHER" id="PTHR30008">
    <property type="entry name" value="EXODEOXYRIBONUCLEASE 7 LARGE SUBUNIT"/>
    <property type="match status" value="1"/>
</dbReference>
<reference evidence="9 10" key="1">
    <citation type="submission" date="2020-11" db="EMBL/GenBank/DDBJ databases">
        <authorList>
            <person name="Peeters C."/>
        </authorList>
    </citation>
    <scope>NUCLEOTIDE SEQUENCE [LARGE SCALE GENOMIC DNA]</scope>
    <source>
        <strain evidence="9 10">LMG 8286</strain>
    </source>
</reference>
<evidence type="ECO:0000256" key="4">
    <source>
        <dbReference type="ARBA" id="ARBA00022839"/>
    </source>
</evidence>
<name>A0ABM8Q0A5_9BACT</name>
<keyword evidence="4 5" id="KW-0269">Exonuclease</keyword>
<dbReference type="Pfam" id="PF13742">
    <property type="entry name" value="tRNA_anti_2"/>
    <property type="match status" value="1"/>
</dbReference>